<reference evidence="10 11" key="1">
    <citation type="submission" date="2018-03" db="EMBL/GenBank/DDBJ databases">
        <title>Candida pseudohaemulonii genome assembly and annotation.</title>
        <authorList>
            <person name="Munoz J.F."/>
            <person name="Gade L.G."/>
            <person name="Chow N.A."/>
            <person name="Litvintseva A.P."/>
            <person name="Loparev V.N."/>
            <person name="Cuomo C.A."/>
        </authorList>
    </citation>
    <scope>NUCLEOTIDE SEQUENCE [LARGE SCALE GENOMIC DNA]</scope>
    <source>
        <strain evidence="10 11">B12108</strain>
    </source>
</reference>
<dbReference type="Proteomes" id="UP000241107">
    <property type="component" value="Unassembled WGS sequence"/>
</dbReference>
<dbReference type="SMART" id="SM00490">
    <property type="entry name" value="HELICc"/>
    <property type="match status" value="1"/>
</dbReference>
<name>A0A2P7YKI3_9ASCO</name>
<comment type="similarity">
    <text evidence="6">Belongs to the DEAD box helicase family.</text>
</comment>
<evidence type="ECO:0000313" key="11">
    <source>
        <dbReference type="Proteomes" id="UP000241107"/>
    </source>
</evidence>
<dbReference type="GO" id="GO:0003724">
    <property type="term" value="F:RNA helicase activity"/>
    <property type="evidence" value="ECO:0007669"/>
    <property type="project" value="UniProtKB-EC"/>
</dbReference>
<dbReference type="PROSITE" id="PS51194">
    <property type="entry name" value="HELICASE_CTER"/>
    <property type="match status" value="1"/>
</dbReference>
<evidence type="ECO:0000259" key="9">
    <source>
        <dbReference type="PROSITE" id="PS51194"/>
    </source>
</evidence>
<dbReference type="Gene3D" id="3.40.50.300">
    <property type="entry name" value="P-loop containing nucleotide triphosphate hydrolases"/>
    <property type="match status" value="2"/>
</dbReference>
<dbReference type="InterPro" id="IPR027417">
    <property type="entry name" value="P-loop_NTPase"/>
</dbReference>
<evidence type="ECO:0000256" key="4">
    <source>
        <dbReference type="ARBA" id="ARBA00022840"/>
    </source>
</evidence>
<gene>
    <name evidence="10" type="ORF">C7M61_003954</name>
</gene>
<feature type="region of interest" description="Disordered" evidence="7">
    <location>
        <begin position="548"/>
        <end position="591"/>
    </location>
</feature>
<keyword evidence="1 6" id="KW-0547">Nucleotide-binding</keyword>
<keyword evidence="11" id="KW-1185">Reference proteome</keyword>
<dbReference type="SUPFAM" id="SSF52540">
    <property type="entry name" value="P-loop containing nucleoside triphosphate hydrolases"/>
    <property type="match status" value="1"/>
</dbReference>
<keyword evidence="5 6" id="KW-0694">RNA-binding</keyword>
<dbReference type="GO" id="GO:0016787">
    <property type="term" value="F:hydrolase activity"/>
    <property type="evidence" value="ECO:0007669"/>
    <property type="project" value="UniProtKB-KW"/>
</dbReference>
<dbReference type="RefSeq" id="XP_024712586.1">
    <property type="nucleotide sequence ID" value="XM_024859284.1"/>
</dbReference>
<keyword evidence="2 6" id="KW-0378">Hydrolase</keyword>
<dbReference type="EC" id="3.6.4.13" evidence="6"/>
<dbReference type="EMBL" id="PYFQ01000011">
    <property type="protein sequence ID" value="PSK36481.1"/>
    <property type="molecule type" value="Genomic_DNA"/>
</dbReference>
<feature type="domain" description="Helicase C-terminal" evidence="9">
    <location>
        <begin position="292"/>
        <end position="467"/>
    </location>
</feature>
<comment type="catalytic activity">
    <reaction evidence="6">
        <text>ATP + H2O = ADP + phosphate + H(+)</text>
        <dbReference type="Rhea" id="RHEA:13065"/>
        <dbReference type="ChEBI" id="CHEBI:15377"/>
        <dbReference type="ChEBI" id="CHEBI:15378"/>
        <dbReference type="ChEBI" id="CHEBI:30616"/>
        <dbReference type="ChEBI" id="CHEBI:43474"/>
        <dbReference type="ChEBI" id="CHEBI:456216"/>
        <dbReference type="EC" id="3.6.4.13"/>
    </reaction>
</comment>
<dbReference type="PROSITE" id="PS51192">
    <property type="entry name" value="HELICASE_ATP_BIND_1"/>
    <property type="match status" value="1"/>
</dbReference>
<dbReference type="GO" id="GO:0005524">
    <property type="term" value="F:ATP binding"/>
    <property type="evidence" value="ECO:0007669"/>
    <property type="project" value="UniProtKB-UniRule"/>
</dbReference>
<keyword evidence="4 6" id="KW-0067">ATP-binding</keyword>
<evidence type="ECO:0000256" key="5">
    <source>
        <dbReference type="ARBA" id="ARBA00022884"/>
    </source>
</evidence>
<comment type="function">
    <text evidence="6">RNA helicase.</text>
</comment>
<evidence type="ECO:0000256" key="6">
    <source>
        <dbReference type="RuleBase" id="RU365068"/>
    </source>
</evidence>
<dbReference type="STRING" id="418784.A0A2P7YKI3"/>
<dbReference type="InterPro" id="IPR011545">
    <property type="entry name" value="DEAD/DEAH_box_helicase_dom"/>
</dbReference>
<evidence type="ECO:0000256" key="1">
    <source>
        <dbReference type="ARBA" id="ARBA00022741"/>
    </source>
</evidence>
<comment type="caution">
    <text evidence="10">The sequence shown here is derived from an EMBL/GenBank/DDBJ whole genome shotgun (WGS) entry which is preliminary data.</text>
</comment>
<feature type="domain" description="Helicase ATP-binding" evidence="8">
    <location>
        <begin position="90"/>
        <end position="278"/>
    </location>
</feature>
<sequence>MLLLHRSLCASLRSPFIAPATRALSVSMGRFKKYEMINKTYSAPELLEYNDKDITLEDLEKFPAFHKKIAHSFKRLGYSLLTPVQSKSIIPTLLEEKGVVCRAKTGTGKTMAFVIPTLQTALDYHFESKEGMGKIHTLIIAPTRDLAIQIKDEYFKILKQDRSWSKINVKLCIGGRKDSIRYAPGVLVATPGRLEAELRNPRVAALFSDLKYRVYDEADRLLETGFEESLMNIDRMLRDARHKALNPLTKMKSVLFSATVDERVEDFARATMGDEYRYINCVPENEPEAHENIHQTLVKTHNSYELMVAAFSDIFRNFSSKPDFKAIMFLPTKYGTDFAYDILRQAKRFGLIEKKNASLLRLHGQMTQGQRDKATAEFRSCKSGLLVATDVAARGMDFKNVTDVIQLCPSSEVADYVHKVGRTARAGSKGNATLYLSQAEVPYANALSKKYGITFATEVRYETMDEDAPAFERIAFEKEDVDEYTRAHLAYLSGVVAKYRLKLDDVIKSAHHLSKGLLQDENAKLSITGTTFKQFRLRDPYEETFDVPGGIPHGQFNDRRGGKGFKGNNKSYNRFDNRSKHRGYDGNSFSNRNRYGDRDLDSIFDKRRNDRHSKRTFNSRY</sequence>
<proteinExistence type="inferred from homology"/>
<protein>
    <recommendedName>
        <fullName evidence="6">ATP-dependent RNA helicase</fullName>
        <ecNumber evidence="6">3.6.4.13</ecNumber>
    </recommendedName>
</protein>
<keyword evidence="3 6" id="KW-0347">Helicase</keyword>
<comment type="domain">
    <text evidence="6">The Q motif is unique to and characteristic of the DEAD box family of RNA helicases and controls ATP binding and hydrolysis.</text>
</comment>
<accession>A0A2P7YKI3</accession>
<evidence type="ECO:0000256" key="7">
    <source>
        <dbReference type="SAM" id="MobiDB-lite"/>
    </source>
</evidence>
<dbReference type="PANTHER" id="PTHR24031">
    <property type="entry name" value="RNA HELICASE"/>
    <property type="match status" value="1"/>
</dbReference>
<dbReference type="GeneID" id="36567342"/>
<dbReference type="VEuPathDB" id="FungiDB:C7M61_003954"/>
<dbReference type="SMART" id="SM00487">
    <property type="entry name" value="DEXDc"/>
    <property type="match status" value="1"/>
</dbReference>
<evidence type="ECO:0000256" key="3">
    <source>
        <dbReference type="ARBA" id="ARBA00022806"/>
    </source>
</evidence>
<dbReference type="OrthoDB" id="193716at2759"/>
<dbReference type="InterPro" id="IPR014001">
    <property type="entry name" value="Helicase_ATP-bd"/>
</dbReference>
<evidence type="ECO:0000259" key="8">
    <source>
        <dbReference type="PROSITE" id="PS51192"/>
    </source>
</evidence>
<dbReference type="InterPro" id="IPR001650">
    <property type="entry name" value="Helicase_C-like"/>
</dbReference>
<dbReference type="GO" id="GO:0003723">
    <property type="term" value="F:RNA binding"/>
    <property type="evidence" value="ECO:0007669"/>
    <property type="project" value="UniProtKB-UniRule"/>
</dbReference>
<dbReference type="CDD" id="cd18787">
    <property type="entry name" value="SF2_C_DEAD"/>
    <property type="match status" value="1"/>
</dbReference>
<evidence type="ECO:0000313" key="10">
    <source>
        <dbReference type="EMBL" id="PSK36481.1"/>
    </source>
</evidence>
<dbReference type="Pfam" id="PF00270">
    <property type="entry name" value="DEAD"/>
    <property type="match status" value="1"/>
</dbReference>
<evidence type="ECO:0000256" key="2">
    <source>
        <dbReference type="ARBA" id="ARBA00022801"/>
    </source>
</evidence>
<feature type="compositionally biased region" description="Basic and acidic residues" evidence="7">
    <location>
        <begin position="573"/>
        <end position="584"/>
    </location>
</feature>
<dbReference type="Pfam" id="PF00271">
    <property type="entry name" value="Helicase_C"/>
    <property type="match status" value="1"/>
</dbReference>
<dbReference type="AlphaFoldDB" id="A0A2P7YKI3"/>
<organism evidence="10 11">
    <name type="scientific">Candidozyma pseudohaemuli</name>
    <dbReference type="NCBI Taxonomy" id="418784"/>
    <lineage>
        <taxon>Eukaryota</taxon>
        <taxon>Fungi</taxon>
        <taxon>Dikarya</taxon>
        <taxon>Ascomycota</taxon>
        <taxon>Saccharomycotina</taxon>
        <taxon>Pichiomycetes</taxon>
        <taxon>Metschnikowiaceae</taxon>
        <taxon>Candidozyma</taxon>
    </lineage>
</organism>